<dbReference type="Proteomes" id="UP000054342">
    <property type="component" value="Unassembled WGS sequence"/>
</dbReference>
<dbReference type="EMBL" id="KN847319">
    <property type="protein sequence ID" value="KIW55641.1"/>
    <property type="molecule type" value="Genomic_DNA"/>
</dbReference>
<name>A0A0D2BT35_9EURO</name>
<keyword evidence="3" id="KW-1185">Reference proteome</keyword>
<accession>A0A0D2BT35</accession>
<evidence type="ECO:0000313" key="3">
    <source>
        <dbReference type="Proteomes" id="UP000054342"/>
    </source>
</evidence>
<feature type="compositionally biased region" description="Basic and acidic residues" evidence="1">
    <location>
        <begin position="251"/>
        <end position="267"/>
    </location>
</feature>
<dbReference type="RefSeq" id="XP_013316225.1">
    <property type="nucleotide sequence ID" value="XM_013460771.1"/>
</dbReference>
<organism evidence="2 3">
    <name type="scientific">Exophiala xenobiotica</name>
    <dbReference type="NCBI Taxonomy" id="348802"/>
    <lineage>
        <taxon>Eukaryota</taxon>
        <taxon>Fungi</taxon>
        <taxon>Dikarya</taxon>
        <taxon>Ascomycota</taxon>
        <taxon>Pezizomycotina</taxon>
        <taxon>Eurotiomycetes</taxon>
        <taxon>Chaetothyriomycetidae</taxon>
        <taxon>Chaetothyriales</taxon>
        <taxon>Herpotrichiellaceae</taxon>
        <taxon>Exophiala</taxon>
    </lineage>
</organism>
<feature type="region of interest" description="Disordered" evidence="1">
    <location>
        <begin position="236"/>
        <end position="272"/>
    </location>
</feature>
<protein>
    <submittedName>
        <fullName evidence="2">Uncharacterized protein</fullName>
    </submittedName>
</protein>
<dbReference type="GeneID" id="25326280"/>
<dbReference type="AlphaFoldDB" id="A0A0D2BT35"/>
<gene>
    <name evidence="2" type="ORF">PV05_04372</name>
</gene>
<sequence length="295" mass="32419">MSRAKRMEDGSQEIEVFCMEVAIQRIRVRPSISLRWEDCLWDREALPTCHELVERNISSDDNGRVWILAGPDCVVTCNGVKHGESNSGRTAVRLHQNDVLAFDVRGSFTEDNRNHPDRVVAVVEYAGVPGMDTKIRSPDLAKSSDERVGATSKQHHVGDLPEFQDTNSQETSEDQPFDLGGDCDDSSDDESANDRRKLRKGRIMASIADGVLIRSLQSNAIDLVDTGRRHALVSASGSEAEDECGSLNETSDGHDATHQAAESEKPPGKRVKKTLVTAEQEHHKVADLDCSDGSD</sequence>
<proteinExistence type="predicted"/>
<feature type="region of interest" description="Disordered" evidence="1">
    <location>
        <begin position="133"/>
        <end position="197"/>
    </location>
</feature>
<evidence type="ECO:0000256" key="1">
    <source>
        <dbReference type="SAM" id="MobiDB-lite"/>
    </source>
</evidence>
<evidence type="ECO:0000313" key="2">
    <source>
        <dbReference type="EMBL" id="KIW55641.1"/>
    </source>
</evidence>
<feature type="compositionally biased region" description="Basic and acidic residues" evidence="1">
    <location>
        <begin position="133"/>
        <end position="148"/>
    </location>
</feature>
<dbReference type="HOGENOM" id="CLU_943445_0_0_1"/>
<feature type="compositionally biased region" description="Acidic residues" evidence="1">
    <location>
        <begin position="171"/>
        <end position="191"/>
    </location>
</feature>
<reference evidence="2 3" key="1">
    <citation type="submission" date="2015-01" db="EMBL/GenBank/DDBJ databases">
        <title>The Genome Sequence of Exophiala xenobiotica CBS118157.</title>
        <authorList>
            <consortium name="The Broad Institute Genomics Platform"/>
            <person name="Cuomo C."/>
            <person name="de Hoog S."/>
            <person name="Gorbushina A."/>
            <person name="Stielow B."/>
            <person name="Teixiera M."/>
            <person name="Abouelleil A."/>
            <person name="Chapman S.B."/>
            <person name="Priest M."/>
            <person name="Young S.K."/>
            <person name="Wortman J."/>
            <person name="Nusbaum C."/>
            <person name="Birren B."/>
        </authorList>
    </citation>
    <scope>NUCLEOTIDE SEQUENCE [LARGE SCALE GENOMIC DNA]</scope>
    <source>
        <strain evidence="2 3">CBS 118157</strain>
    </source>
</reference>